<organism evidence="2">
    <name type="scientific">Vecturithrix granuli</name>
    <dbReference type="NCBI Taxonomy" id="1499967"/>
    <lineage>
        <taxon>Bacteria</taxon>
        <taxon>Candidatus Moduliflexota</taxon>
        <taxon>Candidatus Vecturitrichia</taxon>
        <taxon>Candidatus Vecturitrichales</taxon>
        <taxon>Candidatus Vecturitrichaceae</taxon>
        <taxon>Candidatus Vecturithrix</taxon>
    </lineage>
</organism>
<reference evidence="2" key="1">
    <citation type="journal article" date="2015" name="PeerJ">
        <title>First genomic representation of candidate bacterial phylum KSB3 points to enhanced environmental sensing as a trigger of wastewater bulking.</title>
        <authorList>
            <person name="Sekiguchi Y."/>
            <person name="Ohashi A."/>
            <person name="Parks D.H."/>
            <person name="Yamauchi T."/>
            <person name="Tyson G.W."/>
            <person name="Hugenholtz P."/>
        </authorList>
    </citation>
    <scope>NUCLEOTIDE SEQUENCE [LARGE SCALE GENOMIC DNA]</scope>
</reference>
<sequence length="388" mass="43869">MQTSFDNIALNSSIEELMTQHQIIGLSLLVIQDREVVFTKGYGLAQRERQVPMTADTKCRVASISKPVTATALMQLYEQGQLDLNVDVSQYLGFPFRNPNFSDIPITLKHLLTHTSGLRDGSTYDEFLLQTTLQPEPGPITDILLPEGRFYHEDLWSPDFAPGDPDGWEYCNLASGVLATIIERISGEYFQPYCKTHIFDPLGMTCAYLPQDLPPDTILATIYRYDEDAGHFSSTYDDYTQRPPVRIPYYEFPLGYNGSLYSPQGGLRASVNDLSHFLLMQMNRGEYCGVRILRPETVALMHQVHWSGYGEQGRYRQKGLQFHLTDHLVSGVNLLGHAGDAYGLIGNMYCDREYQFGVIFLMNGGRFEQAASGFYDIEEHLMNAVFST</sequence>
<dbReference type="InterPro" id="IPR012338">
    <property type="entry name" value="Beta-lactam/transpept-like"/>
</dbReference>
<evidence type="ECO:0000313" key="2">
    <source>
        <dbReference type="EMBL" id="GAK57094.1"/>
    </source>
</evidence>
<dbReference type="PANTHER" id="PTHR43283">
    <property type="entry name" value="BETA-LACTAMASE-RELATED"/>
    <property type="match status" value="1"/>
</dbReference>
<dbReference type="Proteomes" id="UP000030661">
    <property type="component" value="Unassembled WGS sequence"/>
</dbReference>
<dbReference type="InterPro" id="IPR050789">
    <property type="entry name" value="Diverse_Enzym_Activities"/>
</dbReference>
<dbReference type="SUPFAM" id="SSF56601">
    <property type="entry name" value="beta-lactamase/transpeptidase-like"/>
    <property type="match status" value="1"/>
</dbReference>
<dbReference type="AlphaFoldDB" id="A0A081BXN9"/>
<evidence type="ECO:0000259" key="1">
    <source>
        <dbReference type="Pfam" id="PF00144"/>
    </source>
</evidence>
<dbReference type="HOGENOM" id="CLU_020027_15_1_0"/>
<proteinExistence type="predicted"/>
<gene>
    <name evidence="2" type="ORF">U27_04058</name>
</gene>
<evidence type="ECO:0000313" key="3">
    <source>
        <dbReference type="Proteomes" id="UP000030661"/>
    </source>
</evidence>
<dbReference type="eggNOG" id="COG1680">
    <property type="taxonomic scope" value="Bacteria"/>
</dbReference>
<dbReference type="Gene3D" id="3.40.710.10">
    <property type="entry name" value="DD-peptidase/beta-lactamase superfamily"/>
    <property type="match status" value="1"/>
</dbReference>
<accession>A0A081BXN9</accession>
<feature type="domain" description="Beta-lactamase-related" evidence="1">
    <location>
        <begin position="11"/>
        <end position="370"/>
    </location>
</feature>
<dbReference type="InterPro" id="IPR001466">
    <property type="entry name" value="Beta-lactam-related"/>
</dbReference>
<keyword evidence="3" id="KW-1185">Reference proteome</keyword>
<dbReference type="PANTHER" id="PTHR43283:SF3">
    <property type="entry name" value="BETA-LACTAMASE FAMILY PROTEIN (AFU_ORTHOLOGUE AFUA_5G07500)"/>
    <property type="match status" value="1"/>
</dbReference>
<dbReference type="EMBL" id="DF820465">
    <property type="protein sequence ID" value="GAK57094.1"/>
    <property type="molecule type" value="Genomic_DNA"/>
</dbReference>
<name>A0A081BXN9_VECG1</name>
<protein>
    <submittedName>
        <fullName evidence="2">Beta-lactamase</fullName>
    </submittedName>
</protein>
<dbReference type="Pfam" id="PF00144">
    <property type="entry name" value="Beta-lactamase"/>
    <property type="match status" value="1"/>
</dbReference>
<dbReference type="STRING" id="1499967.U27_04058"/>